<sequence>MESAIYTGWVQHRRFAPRQNEFRYKVFMVYVDLAEVDQLCTLSPWWSKKPWAPARFRREDFLGDPALSLDEAVRRRVEEISGERPQGPVRLLANWRYFGYNMNPISIYYCFDPEGKEVRWLLLDVHNTPWKERHSYVLDCRSGARVQKVVFAKTFHVSPFMPITQGYRWRSITPSDRLTAYLQNFDQTAEGQCERPLFDAILSLRRRELSGSLLNRILIQYPLMTVKVIATIYWQALKLWFKRTPVYAHPGDRGEVQGGGKHL</sequence>
<proteinExistence type="predicted"/>
<evidence type="ECO:0000313" key="1">
    <source>
        <dbReference type="EMBL" id="MFA0792533.1"/>
    </source>
</evidence>
<accession>A0ABV4NSQ5</accession>
<evidence type="ECO:0000313" key="2">
    <source>
        <dbReference type="Proteomes" id="UP001569414"/>
    </source>
</evidence>
<dbReference type="Proteomes" id="UP001569414">
    <property type="component" value="Unassembled WGS sequence"/>
</dbReference>
<dbReference type="PANTHER" id="PTHR33973">
    <property type="entry name" value="OS07G0153300 PROTEIN"/>
    <property type="match status" value="1"/>
</dbReference>
<gene>
    <name evidence="1" type="ORF">ACCI51_18500</name>
</gene>
<dbReference type="RefSeq" id="WP_371844924.1">
    <property type="nucleotide sequence ID" value="NZ_JBGMEL010000029.1"/>
</dbReference>
<dbReference type="EMBL" id="JBGMEL010000029">
    <property type="protein sequence ID" value="MFA0792533.1"/>
    <property type="molecule type" value="Genomic_DNA"/>
</dbReference>
<dbReference type="InterPro" id="IPR010775">
    <property type="entry name" value="DUF1365"/>
</dbReference>
<organism evidence="1 2">
    <name type="scientific">Microbulbifer echini</name>
    <dbReference type="NCBI Taxonomy" id="1529067"/>
    <lineage>
        <taxon>Bacteria</taxon>
        <taxon>Pseudomonadati</taxon>
        <taxon>Pseudomonadota</taxon>
        <taxon>Gammaproteobacteria</taxon>
        <taxon>Cellvibrionales</taxon>
        <taxon>Microbulbiferaceae</taxon>
        <taxon>Microbulbifer</taxon>
    </lineage>
</organism>
<reference evidence="1 2" key="1">
    <citation type="submission" date="2024-08" db="EMBL/GenBank/DDBJ databases">
        <authorList>
            <person name="Ishaq N."/>
        </authorList>
    </citation>
    <scope>NUCLEOTIDE SEQUENCE [LARGE SCALE GENOMIC DNA]</scope>
    <source>
        <strain evidence="1 2">JCM 30400</strain>
    </source>
</reference>
<name>A0ABV4NSQ5_9GAMM</name>
<comment type="caution">
    <text evidence="1">The sequence shown here is derived from an EMBL/GenBank/DDBJ whole genome shotgun (WGS) entry which is preliminary data.</text>
</comment>
<dbReference type="Pfam" id="PF07103">
    <property type="entry name" value="DUF1365"/>
    <property type="match status" value="1"/>
</dbReference>
<keyword evidence="2" id="KW-1185">Reference proteome</keyword>
<dbReference type="PANTHER" id="PTHR33973:SF4">
    <property type="entry name" value="OS07G0153300 PROTEIN"/>
    <property type="match status" value="1"/>
</dbReference>
<protein>
    <submittedName>
        <fullName evidence="1">DUF1365 domain-containing protein</fullName>
    </submittedName>
</protein>